<keyword evidence="3" id="KW-1185">Reference proteome</keyword>
<dbReference type="InterPro" id="IPR032710">
    <property type="entry name" value="NTF2-like_dom_sf"/>
</dbReference>
<dbReference type="EMBL" id="NRSG01000297">
    <property type="protein sequence ID" value="MBK1661400.1"/>
    <property type="molecule type" value="Genomic_DNA"/>
</dbReference>
<dbReference type="Proteomes" id="UP000697995">
    <property type="component" value="Unassembled WGS sequence"/>
</dbReference>
<comment type="caution">
    <text evidence="2">The sequence shown here is derived from an EMBL/GenBank/DDBJ whole genome shotgun (WGS) entry which is preliminary data.</text>
</comment>
<dbReference type="Pfam" id="PF12680">
    <property type="entry name" value="SnoaL_2"/>
    <property type="match status" value="1"/>
</dbReference>
<dbReference type="SUPFAM" id="SSF54427">
    <property type="entry name" value="NTF2-like"/>
    <property type="match status" value="1"/>
</dbReference>
<proteinExistence type="predicted"/>
<gene>
    <name evidence="2" type="ORF">CKO45_24640</name>
</gene>
<evidence type="ECO:0000313" key="3">
    <source>
        <dbReference type="Proteomes" id="UP000697995"/>
    </source>
</evidence>
<dbReference type="Gene3D" id="3.10.450.50">
    <property type="match status" value="1"/>
</dbReference>
<dbReference type="RefSeq" id="WP_133220964.1">
    <property type="nucleotide sequence ID" value="NZ_NRSG01000297.1"/>
</dbReference>
<protein>
    <submittedName>
        <fullName evidence="2">DUF4440 domain-containing protein</fullName>
    </submittedName>
</protein>
<evidence type="ECO:0000259" key="1">
    <source>
        <dbReference type="Pfam" id="PF12680"/>
    </source>
</evidence>
<organism evidence="2 3">
    <name type="scientific">Paracraurococcus ruber</name>
    <dbReference type="NCBI Taxonomy" id="77675"/>
    <lineage>
        <taxon>Bacteria</taxon>
        <taxon>Pseudomonadati</taxon>
        <taxon>Pseudomonadota</taxon>
        <taxon>Alphaproteobacteria</taxon>
        <taxon>Acetobacterales</taxon>
        <taxon>Roseomonadaceae</taxon>
        <taxon>Paracraurococcus</taxon>
    </lineage>
</organism>
<reference evidence="2 3" key="1">
    <citation type="journal article" date="2020" name="Microorganisms">
        <title>Osmotic Adaptation and Compatible Solute Biosynthesis of Phototrophic Bacteria as Revealed from Genome Analyses.</title>
        <authorList>
            <person name="Imhoff J.F."/>
            <person name="Rahn T."/>
            <person name="Kunzel S."/>
            <person name="Keller A."/>
            <person name="Neulinger S.C."/>
        </authorList>
    </citation>
    <scope>NUCLEOTIDE SEQUENCE [LARGE SCALE GENOMIC DNA]</scope>
    <source>
        <strain evidence="2 3">DSM 15382</strain>
    </source>
</reference>
<dbReference type="InterPro" id="IPR037401">
    <property type="entry name" value="SnoaL-like"/>
</dbReference>
<name>A0ABS1D471_9PROT</name>
<feature type="domain" description="SnoaL-like" evidence="1">
    <location>
        <begin position="14"/>
        <end position="118"/>
    </location>
</feature>
<sequence>MVTTTGPTVDLLKAILDAFNSHDVNAVMLFFAEDCILEMPRGPHPWGSRHRGFEAVRQALQSRFDGLPDVHYADEQHFLAGDAGMSKWTLRGTSAVTGEAIEVRGCDFFEFYNGKVVRKDSYWKIIEPG</sequence>
<evidence type="ECO:0000313" key="2">
    <source>
        <dbReference type="EMBL" id="MBK1661400.1"/>
    </source>
</evidence>
<accession>A0ABS1D471</accession>